<organism evidence="1 2">
    <name type="scientific">Panagrolaimus superbus</name>
    <dbReference type="NCBI Taxonomy" id="310955"/>
    <lineage>
        <taxon>Eukaryota</taxon>
        <taxon>Metazoa</taxon>
        <taxon>Ecdysozoa</taxon>
        <taxon>Nematoda</taxon>
        <taxon>Chromadorea</taxon>
        <taxon>Rhabditida</taxon>
        <taxon>Tylenchina</taxon>
        <taxon>Panagrolaimomorpha</taxon>
        <taxon>Panagrolaimoidea</taxon>
        <taxon>Panagrolaimidae</taxon>
        <taxon>Panagrolaimus</taxon>
    </lineage>
</organism>
<dbReference type="Proteomes" id="UP000887577">
    <property type="component" value="Unplaced"/>
</dbReference>
<protein>
    <submittedName>
        <fullName evidence="2">Uncharacterized protein</fullName>
    </submittedName>
</protein>
<name>A0A914YUJ3_9BILA</name>
<evidence type="ECO:0000313" key="1">
    <source>
        <dbReference type="Proteomes" id="UP000887577"/>
    </source>
</evidence>
<keyword evidence="1" id="KW-1185">Reference proteome</keyword>
<reference evidence="2" key="1">
    <citation type="submission" date="2022-11" db="UniProtKB">
        <authorList>
            <consortium name="WormBaseParasite"/>
        </authorList>
    </citation>
    <scope>IDENTIFICATION</scope>
</reference>
<proteinExistence type="predicted"/>
<accession>A0A914YUJ3</accession>
<evidence type="ECO:0000313" key="2">
    <source>
        <dbReference type="WBParaSite" id="PSU_v2.g3655.t1"/>
    </source>
</evidence>
<dbReference type="WBParaSite" id="PSU_v2.g3655.t1">
    <property type="protein sequence ID" value="PSU_v2.g3655.t1"/>
    <property type="gene ID" value="PSU_v2.g3655"/>
</dbReference>
<dbReference type="AlphaFoldDB" id="A0A914YUJ3"/>
<sequence>MCAPNSCPTTPTGTGVDVTAPQMDATTCVYSVIATCTNPANSLIFNMDNINTLYGSQTLTCIMGTYQYDSGSSPPTSIPVTSVECGCPQNSCPPFTGTGAGVDITPSMLDPATCFYTSEVTCTNPAHLLYLNMDTNNPVGLPQMLVCKSGVYQLDYGAGDIAVNSLACECPALGCGGFIGTNAEIIPTRDDATCIYTTQAVCTNNREILIVCTVLFGFFKNKKTPNYLNVGATLNRKVS</sequence>